<evidence type="ECO:0000313" key="5">
    <source>
        <dbReference type="EMBL" id="UYT10574.1"/>
    </source>
</evidence>
<organism evidence="5 6">
    <name type="scientific">Lactococcus garvieae</name>
    <dbReference type="NCBI Taxonomy" id="1363"/>
    <lineage>
        <taxon>Bacteria</taxon>
        <taxon>Bacillati</taxon>
        <taxon>Bacillota</taxon>
        <taxon>Bacilli</taxon>
        <taxon>Lactobacillales</taxon>
        <taxon>Streptococcaceae</taxon>
        <taxon>Lactococcus</taxon>
    </lineage>
</organism>
<dbReference type="SUPFAM" id="SSF56349">
    <property type="entry name" value="DNA breaking-rejoining enzymes"/>
    <property type="match status" value="1"/>
</dbReference>
<dbReference type="GO" id="GO:0003677">
    <property type="term" value="F:DNA binding"/>
    <property type="evidence" value="ECO:0007669"/>
    <property type="project" value="UniProtKB-KW"/>
</dbReference>
<comment type="similarity">
    <text evidence="1">Belongs to the 'phage' integrase family.</text>
</comment>
<dbReference type="PROSITE" id="PS51898">
    <property type="entry name" value="TYR_RECOMBINASE"/>
    <property type="match status" value="1"/>
</dbReference>
<dbReference type="InterPro" id="IPR050090">
    <property type="entry name" value="Tyrosine_recombinase_XerCD"/>
</dbReference>
<protein>
    <submittedName>
        <fullName evidence="5">Site-specific integrase</fullName>
    </submittedName>
</protein>
<dbReference type="GO" id="GO:0006310">
    <property type="term" value="P:DNA recombination"/>
    <property type="evidence" value="ECO:0007669"/>
    <property type="project" value="UniProtKB-KW"/>
</dbReference>
<evidence type="ECO:0000256" key="2">
    <source>
        <dbReference type="ARBA" id="ARBA00023125"/>
    </source>
</evidence>
<dbReference type="Gene3D" id="1.10.443.10">
    <property type="entry name" value="Intergrase catalytic core"/>
    <property type="match status" value="1"/>
</dbReference>
<evidence type="ECO:0000313" key="6">
    <source>
        <dbReference type="Proteomes" id="UP001164042"/>
    </source>
</evidence>
<evidence type="ECO:0000256" key="1">
    <source>
        <dbReference type="ARBA" id="ARBA00008857"/>
    </source>
</evidence>
<reference evidence="5" key="1">
    <citation type="submission" date="2022-10" db="EMBL/GenBank/DDBJ databases">
        <title>Genome assembly of Lactococcus garvieae isolates from cricket gut.</title>
        <authorList>
            <person name="Luecke A.R."/>
            <person name="Brown A.M.V."/>
            <person name="Wakeman C.A."/>
        </authorList>
    </citation>
    <scope>NUCLEOTIDE SEQUENCE</scope>
    <source>
        <strain evidence="5">Alexii-11_2</strain>
    </source>
</reference>
<evidence type="ECO:0000259" key="4">
    <source>
        <dbReference type="PROSITE" id="PS51898"/>
    </source>
</evidence>
<dbReference type="RefSeq" id="WP_264308335.1">
    <property type="nucleotide sequence ID" value="NZ_CP109635.1"/>
</dbReference>
<keyword evidence="3" id="KW-0233">DNA recombination</keyword>
<dbReference type="InterPro" id="IPR011010">
    <property type="entry name" value="DNA_brk_join_enz"/>
</dbReference>
<dbReference type="InterPro" id="IPR010998">
    <property type="entry name" value="Integrase_recombinase_N"/>
</dbReference>
<evidence type="ECO:0000256" key="3">
    <source>
        <dbReference type="ARBA" id="ARBA00023172"/>
    </source>
</evidence>
<dbReference type="PANTHER" id="PTHR30349:SF64">
    <property type="entry name" value="PROPHAGE INTEGRASE INTD-RELATED"/>
    <property type="match status" value="1"/>
</dbReference>
<accession>A0AA46YTE1</accession>
<dbReference type="CDD" id="cd01189">
    <property type="entry name" value="INT_ICEBs1_C_like"/>
    <property type="match status" value="1"/>
</dbReference>
<dbReference type="Proteomes" id="UP001164042">
    <property type="component" value="Chromosome"/>
</dbReference>
<dbReference type="EMBL" id="CP109635">
    <property type="protein sequence ID" value="UYT10574.1"/>
    <property type="molecule type" value="Genomic_DNA"/>
</dbReference>
<dbReference type="AlphaFoldDB" id="A0AA46YTE1"/>
<dbReference type="GO" id="GO:0015074">
    <property type="term" value="P:DNA integration"/>
    <property type="evidence" value="ECO:0007669"/>
    <property type="project" value="InterPro"/>
</dbReference>
<sequence>MFTKKQANGKIAVFEKFYDEKRKKYRQARVTMSNSSRQSMSEARRLLAIKIDSMLKEPTEEEILLEKKKSILISELYEEWRVIRKKELKETTYFTQGQIFDVLLRDILDRPLIQITIQDIRDIIFAGDRSDTTMRNYKAFLKQLFDYAVDLDYIEENIVKKIKLPKRKITVEDVKNSENRYVDIEDLQKIIEYVNSGKMNKSNNHKYYEENQKRYLYAYVFMFCTGLRIGELQALRYINIEGNIARIENSLNRKTFREEDRVLTTVKTVQSYRKVVLNEQALEALNYFKNNKLDSEFIFVNQQGKIMVYKTMQQNFKKLCERALGKKKTPHMLRHGFVSYASEIGVNEKAIMSQVGHAKSDMTLHYTHLTKNMRNETANALNGMSLKL</sequence>
<dbReference type="Gene3D" id="1.10.150.130">
    <property type="match status" value="1"/>
</dbReference>
<dbReference type="Pfam" id="PF00589">
    <property type="entry name" value="Phage_integrase"/>
    <property type="match status" value="1"/>
</dbReference>
<feature type="domain" description="Tyr recombinase" evidence="4">
    <location>
        <begin position="177"/>
        <end position="379"/>
    </location>
</feature>
<keyword evidence="2" id="KW-0238">DNA-binding</keyword>
<gene>
    <name evidence="5" type="ORF">OF801_01135</name>
</gene>
<proteinExistence type="inferred from homology"/>
<dbReference type="InterPro" id="IPR002104">
    <property type="entry name" value="Integrase_catalytic"/>
</dbReference>
<name>A0AA46YTE1_9LACT</name>
<dbReference type="PANTHER" id="PTHR30349">
    <property type="entry name" value="PHAGE INTEGRASE-RELATED"/>
    <property type="match status" value="1"/>
</dbReference>
<dbReference type="InterPro" id="IPR013762">
    <property type="entry name" value="Integrase-like_cat_sf"/>
</dbReference>